<dbReference type="EMBL" id="BONQ01000016">
    <property type="protein sequence ID" value="GIG42685.1"/>
    <property type="molecule type" value="Genomic_DNA"/>
</dbReference>
<feature type="compositionally biased region" description="Low complexity" evidence="6">
    <location>
        <begin position="378"/>
        <end position="412"/>
    </location>
</feature>
<dbReference type="PROSITE" id="PS01036">
    <property type="entry name" value="HSP70_3"/>
    <property type="match status" value="1"/>
</dbReference>
<dbReference type="PANTHER" id="PTHR42749:SF1">
    <property type="entry name" value="CELL SHAPE-DETERMINING PROTEIN MREB"/>
    <property type="match status" value="1"/>
</dbReference>
<comment type="similarity">
    <text evidence="1">Belongs to the heat shock protein 70 family.</text>
</comment>
<proteinExistence type="inferred from homology"/>
<evidence type="ECO:0000256" key="3">
    <source>
        <dbReference type="ARBA" id="ARBA00022840"/>
    </source>
</evidence>
<dbReference type="SUPFAM" id="SSF53067">
    <property type="entry name" value="Actin-like ATPase domain"/>
    <property type="match status" value="3"/>
</dbReference>
<dbReference type="Gene3D" id="3.90.640.10">
    <property type="entry name" value="Actin, Chain A, domain 4"/>
    <property type="match status" value="1"/>
</dbReference>
<name>A0A919U8E1_9ACTN</name>
<keyword evidence="3" id="KW-0067">ATP-binding</keyword>
<dbReference type="Gene3D" id="3.30.420.40">
    <property type="match status" value="4"/>
</dbReference>
<gene>
    <name evidence="8" type="ORF">Dsi01nite_007260</name>
</gene>
<dbReference type="GO" id="GO:0140662">
    <property type="term" value="F:ATP-dependent protein folding chaperone"/>
    <property type="evidence" value="ECO:0007669"/>
    <property type="project" value="InterPro"/>
</dbReference>
<feature type="transmembrane region" description="Helical" evidence="7">
    <location>
        <begin position="726"/>
        <end position="743"/>
    </location>
</feature>
<dbReference type="AlphaFoldDB" id="A0A919U8E1"/>
<keyword evidence="7" id="KW-1133">Transmembrane helix</keyword>
<evidence type="ECO:0000256" key="4">
    <source>
        <dbReference type="ARBA" id="ARBA00023016"/>
    </source>
</evidence>
<keyword evidence="7" id="KW-0472">Membrane</keyword>
<evidence type="ECO:0000256" key="7">
    <source>
        <dbReference type="SAM" id="Phobius"/>
    </source>
</evidence>
<feature type="transmembrane region" description="Helical" evidence="7">
    <location>
        <begin position="681"/>
        <end position="706"/>
    </location>
</feature>
<evidence type="ECO:0000256" key="5">
    <source>
        <dbReference type="ARBA" id="ARBA00023186"/>
    </source>
</evidence>
<sequence>MDRLAIDLGTSNTVAVLRGADGRVRPVLFDGREQLPSAVHAGTGGVLVAGLDAERLARADPAAFEPNPKRRIDDGTVLLGAYTVDVADALAAVLTAVADHAGVARPAGRGTLATSVDGAAASFAAPGSGFAAPGSGFAVPGSAVPGSGAVVPGSGSAVPGPGAVVPGSGAVVPGSEAVVLTVPAGWGAPRRAVLADAAARAGLGVVELVSEPVAAAAYFTGVHGHAVPPGSAVLVVDLGAGTADLAVVRDGQVVAQGGLDVGGLDVDAALVGVLGDLVGATAPDVWHRLAAPVTAADRRDRLLLWQEVRAAKESLSRLSVAPVHVPGCPSDPHLTREELEGVAAPLLAPVADLAATLTAAALSATPSTAALSTAALSAATPSTAQTPSTTTQTASATTQPPSAAAQTVSAAALNGPASTTIQPPSAAAQAMSAAAVNGPSSAATQTPSAAAQTVSAAAVNGPASAAAQTVSAAAVNGPASAAAQTVSAAALNGLATAGDGELAAVFLVGGGSRLPLLARLLHARLGVAPTTVERPETVVAEGALHAAPAGPPATEPAAPPAGVPEPAAPRTPLRRRWRSPATALLVLLCFALPFATVSCGLPSGYGRAKTGGSTQYTGFDLATGGAPDVGPADQVLPAGEQREDRLAPQPAYVAALLLLAAVVAAAGLGSDRRRRTVTAGLAVLAALTLAAGQAAVTDRLAAAVLAQSRPPDGKTVDDVIGTGTGFWLSVTLLTLLALANLAARRAPEKAQVRRSGRRTGG</sequence>
<keyword evidence="7" id="KW-0812">Transmembrane</keyword>
<evidence type="ECO:0000256" key="1">
    <source>
        <dbReference type="ARBA" id="ARBA00007381"/>
    </source>
</evidence>
<keyword evidence="2" id="KW-0547">Nucleotide-binding</keyword>
<comment type="caution">
    <text evidence="8">The sequence shown here is derived from an EMBL/GenBank/DDBJ whole genome shotgun (WGS) entry which is preliminary data.</text>
</comment>
<organism evidence="8 9">
    <name type="scientific">Dactylosporangium siamense</name>
    <dbReference type="NCBI Taxonomy" id="685454"/>
    <lineage>
        <taxon>Bacteria</taxon>
        <taxon>Bacillati</taxon>
        <taxon>Actinomycetota</taxon>
        <taxon>Actinomycetes</taxon>
        <taxon>Micromonosporales</taxon>
        <taxon>Micromonosporaceae</taxon>
        <taxon>Dactylosporangium</taxon>
    </lineage>
</organism>
<dbReference type="InterPro" id="IPR043129">
    <property type="entry name" value="ATPase_NBD"/>
</dbReference>
<feature type="region of interest" description="Disordered" evidence="6">
    <location>
        <begin position="378"/>
        <end position="424"/>
    </location>
</feature>
<protein>
    <recommendedName>
        <fullName evidence="10">Hsp70 family protein</fullName>
    </recommendedName>
</protein>
<evidence type="ECO:0000256" key="6">
    <source>
        <dbReference type="SAM" id="MobiDB-lite"/>
    </source>
</evidence>
<feature type="transmembrane region" description="Helical" evidence="7">
    <location>
        <begin position="651"/>
        <end position="669"/>
    </location>
</feature>
<dbReference type="PANTHER" id="PTHR42749">
    <property type="entry name" value="CELL SHAPE-DETERMINING PROTEIN MREB"/>
    <property type="match status" value="1"/>
</dbReference>
<keyword evidence="5" id="KW-0143">Chaperone</keyword>
<feature type="region of interest" description="Disordered" evidence="6">
    <location>
        <begin position="546"/>
        <end position="574"/>
    </location>
</feature>
<evidence type="ECO:0008006" key="10">
    <source>
        <dbReference type="Google" id="ProtNLM"/>
    </source>
</evidence>
<dbReference type="InterPro" id="IPR018181">
    <property type="entry name" value="Heat_shock_70_CS"/>
</dbReference>
<evidence type="ECO:0000313" key="9">
    <source>
        <dbReference type="Proteomes" id="UP000660611"/>
    </source>
</evidence>
<feature type="compositionally biased region" description="Pro residues" evidence="6">
    <location>
        <begin position="549"/>
        <end position="569"/>
    </location>
</feature>
<evidence type="ECO:0000256" key="2">
    <source>
        <dbReference type="ARBA" id="ARBA00022741"/>
    </source>
</evidence>
<keyword evidence="9" id="KW-1185">Reference proteome</keyword>
<accession>A0A919U8E1</accession>
<dbReference type="Pfam" id="PF00012">
    <property type="entry name" value="HSP70"/>
    <property type="match status" value="1"/>
</dbReference>
<keyword evidence="4" id="KW-0346">Stress response</keyword>
<dbReference type="GO" id="GO:0005524">
    <property type="term" value="F:ATP binding"/>
    <property type="evidence" value="ECO:0007669"/>
    <property type="project" value="UniProtKB-KW"/>
</dbReference>
<dbReference type="RefSeq" id="WP_203844571.1">
    <property type="nucleotide sequence ID" value="NZ_BAAAVW010000002.1"/>
</dbReference>
<evidence type="ECO:0000313" key="8">
    <source>
        <dbReference type="EMBL" id="GIG42685.1"/>
    </source>
</evidence>
<reference evidence="8" key="1">
    <citation type="submission" date="2021-01" db="EMBL/GenBank/DDBJ databases">
        <title>Whole genome shotgun sequence of Dactylosporangium siamense NBRC 106093.</title>
        <authorList>
            <person name="Komaki H."/>
            <person name="Tamura T."/>
        </authorList>
    </citation>
    <scope>NUCLEOTIDE SEQUENCE</scope>
    <source>
        <strain evidence="8">NBRC 106093</strain>
    </source>
</reference>
<dbReference type="InterPro" id="IPR013126">
    <property type="entry name" value="Hsp_70_fam"/>
</dbReference>
<dbReference type="Proteomes" id="UP000660611">
    <property type="component" value="Unassembled WGS sequence"/>
</dbReference>